<evidence type="ECO:0000256" key="6">
    <source>
        <dbReference type="ARBA" id="ARBA00023136"/>
    </source>
</evidence>
<dbReference type="InterPro" id="IPR052049">
    <property type="entry name" value="Electron_transfer_protein"/>
</dbReference>
<keyword evidence="5" id="KW-1133">Transmembrane helix</keyword>
<dbReference type="PANTHER" id="PTHR34856:SF2">
    <property type="entry name" value="PROTEIN NRFD"/>
    <property type="match status" value="1"/>
</dbReference>
<dbReference type="AlphaFoldDB" id="A0A6L7IWZ6"/>
<dbReference type="PANTHER" id="PTHR34856">
    <property type="entry name" value="PROTEIN NRFD"/>
    <property type="match status" value="1"/>
</dbReference>
<sequence>MLQLTWSWQPALYLFLGGMGAGAFVMAAVLFLIDRTRHRLIVCVSMWAALFSLAAGLLLLLTELITPARGLLMWQSFGHFTSWMTYGAWGAFAAMAVFAVSALLATRPVGVWLAKKWAWFEKKGTTLRRVLAVIGIVLGAFVAVYTGMLLMTAESVPLWDTPLLPALFTVSAFDTGVALVELVAIVLSKKDALVPKARLLMERIVVVLVLVEGVVMAVFLASMLGADAQTAVGATAAASATLLVSGGLAPCFWGMVVVCGLAVPLAMALLGLVLHRRDGKKPGAKQHAGTALMAVGAVGALIGGCELRFLILAAGIHADVIAETVMSLIG</sequence>
<dbReference type="EMBL" id="CP063310">
    <property type="protein sequence ID" value="QOS67580.1"/>
    <property type="molecule type" value="Genomic_DNA"/>
</dbReference>
<dbReference type="Gene3D" id="1.20.1630.10">
    <property type="entry name" value="Formate dehydrogenase/DMSO reductase domain"/>
    <property type="match status" value="1"/>
</dbReference>
<evidence type="ECO:0000256" key="3">
    <source>
        <dbReference type="ARBA" id="ARBA00022475"/>
    </source>
</evidence>
<evidence type="ECO:0000256" key="1">
    <source>
        <dbReference type="ARBA" id="ARBA00004651"/>
    </source>
</evidence>
<keyword evidence="3" id="KW-1003">Cell membrane</keyword>
<dbReference type="GO" id="GO:0005886">
    <property type="term" value="C:plasma membrane"/>
    <property type="evidence" value="ECO:0007669"/>
    <property type="project" value="UniProtKB-SubCell"/>
</dbReference>
<proteinExistence type="inferred from homology"/>
<evidence type="ECO:0000256" key="5">
    <source>
        <dbReference type="ARBA" id="ARBA00022989"/>
    </source>
</evidence>
<gene>
    <name evidence="7" type="primary">nrfD</name>
    <name evidence="7" type="ORF">GS424_013810</name>
</gene>
<protein>
    <submittedName>
        <fullName evidence="7">Polysulfide reductase NrfD</fullName>
    </submittedName>
</protein>
<dbReference type="KEGG" id="egd:GS424_013810"/>
<organism evidence="7 8">
    <name type="scientific">Eggerthella guodeyinii</name>
    <dbReference type="NCBI Taxonomy" id="2690837"/>
    <lineage>
        <taxon>Bacteria</taxon>
        <taxon>Bacillati</taxon>
        <taxon>Actinomycetota</taxon>
        <taxon>Coriobacteriia</taxon>
        <taxon>Eggerthellales</taxon>
        <taxon>Eggerthellaceae</taxon>
        <taxon>Eggerthella</taxon>
    </lineage>
</organism>
<comment type="subcellular location">
    <subcellularLocation>
        <location evidence="1">Cell membrane</location>
        <topology evidence="1">Multi-pass membrane protein</topology>
    </subcellularLocation>
</comment>
<keyword evidence="6" id="KW-0472">Membrane</keyword>
<name>A0A6L7IWZ6_9ACTN</name>
<comment type="similarity">
    <text evidence="2">Belongs to the NrfD family.</text>
</comment>
<evidence type="ECO:0000256" key="2">
    <source>
        <dbReference type="ARBA" id="ARBA00008929"/>
    </source>
</evidence>
<reference evidence="7 8" key="1">
    <citation type="submission" date="2020-10" db="EMBL/GenBank/DDBJ databases">
        <title>Eggerthella sp. nov., isolated from human feces.</title>
        <authorList>
            <person name="Yajun G."/>
        </authorList>
    </citation>
    <scope>NUCLEOTIDE SEQUENCE [LARGE SCALE GENOMIC DNA]</scope>
    <source>
        <strain evidence="7 8">HF-1101</strain>
    </source>
</reference>
<dbReference type="InterPro" id="IPR005614">
    <property type="entry name" value="NrfD-like"/>
</dbReference>
<dbReference type="Pfam" id="PF03916">
    <property type="entry name" value="NrfD"/>
    <property type="match status" value="1"/>
</dbReference>
<dbReference type="RefSeq" id="WP_160943613.1">
    <property type="nucleotide sequence ID" value="NZ_CP063310.1"/>
</dbReference>
<evidence type="ECO:0000313" key="8">
    <source>
        <dbReference type="Proteomes" id="UP000478463"/>
    </source>
</evidence>
<evidence type="ECO:0000256" key="4">
    <source>
        <dbReference type="ARBA" id="ARBA00022692"/>
    </source>
</evidence>
<keyword evidence="4" id="KW-0812">Transmembrane</keyword>
<accession>A0A6L7IWZ6</accession>
<evidence type="ECO:0000313" key="7">
    <source>
        <dbReference type="EMBL" id="QOS67580.1"/>
    </source>
</evidence>
<dbReference type="Proteomes" id="UP000478463">
    <property type="component" value="Chromosome"/>
</dbReference>